<keyword evidence="3" id="KW-1185">Reference proteome</keyword>
<accession>A0A8H6SVT2</accession>
<evidence type="ECO:0000256" key="1">
    <source>
        <dbReference type="SAM" id="MobiDB-lite"/>
    </source>
</evidence>
<gene>
    <name evidence="2" type="ORF">MIND_00410800</name>
</gene>
<proteinExistence type="predicted"/>
<reference evidence="2" key="1">
    <citation type="submission" date="2020-05" db="EMBL/GenBank/DDBJ databases">
        <title>Mycena genomes resolve the evolution of fungal bioluminescence.</title>
        <authorList>
            <person name="Tsai I.J."/>
        </authorList>
    </citation>
    <scope>NUCLEOTIDE SEQUENCE</scope>
    <source>
        <strain evidence="2">171206Taipei</strain>
    </source>
</reference>
<protein>
    <submittedName>
        <fullName evidence="2">DNA breaking-rejoining enzyme</fullName>
    </submittedName>
</protein>
<sequence length="168" mass="18746">MTPTTQHPIPPSLRETHDLIQLIRASDRSHHASPATSERKPPGSSGPILAPPPLSDPHPISPPLRAQLDLAFQNGWGAKTLTNYGYAVDRFLLFCDNESVPAHLRLPTHEFILSAYPVSYRHPRWIYPRNDIAALKPWHIAQKQPWLGGPRLHYVLSGVDALSPQVTN</sequence>
<feature type="compositionally biased region" description="Pro residues" evidence="1">
    <location>
        <begin position="49"/>
        <end position="60"/>
    </location>
</feature>
<comment type="caution">
    <text evidence="2">The sequence shown here is derived from an EMBL/GenBank/DDBJ whole genome shotgun (WGS) entry which is preliminary data.</text>
</comment>
<evidence type="ECO:0000313" key="3">
    <source>
        <dbReference type="Proteomes" id="UP000636479"/>
    </source>
</evidence>
<organism evidence="2 3">
    <name type="scientific">Mycena indigotica</name>
    <dbReference type="NCBI Taxonomy" id="2126181"/>
    <lineage>
        <taxon>Eukaryota</taxon>
        <taxon>Fungi</taxon>
        <taxon>Dikarya</taxon>
        <taxon>Basidiomycota</taxon>
        <taxon>Agaricomycotina</taxon>
        <taxon>Agaricomycetes</taxon>
        <taxon>Agaricomycetidae</taxon>
        <taxon>Agaricales</taxon>
        <taxon>Marasmiineae</taxon>
        <taxon>Mycenaceae</taxon>
        <taxon>Mycena</taxon>
    </lineage>
</organism>
<dbReference type="GeneID" id="59343446"/>
<dbReference type="RefSeq" id="XP_037221222.1">
    <property type="nucleotide sequence ID" value="XM_037360930.1"/>
</dbReference>
<dbReference type="Proteomes" id="UP000636479">
    <property type="component" value="Unassembled WGS sequence"/>
</dbReference>
<feature type="region of interest" description="Disordered" evidence="1">
    <location>
        <begin position="27"/>
        <end position="60"/>
    </location>
</feature>
<evidence type="ECO:0000313" key="2">
    <source>
        <dbReference type="EMBL" id="KAF7306203.1"/>
    </source>
</evidence>
<name>A0A8H6SVT2_9AGAR</name>
<dbReference type="OrthoDB" id="3254696at2759"/>
<dbReference type="AlphaFoldDB" id="A0A8H6SVT2"/>
<dbReference type="EMBL" id="JACAZF010000004">
    <property type="protein sequence ID" value="KAF7306203.1"/>
    <property type="molecule type" value="Genomic_DNA"/>
</dbReference>